<dbReference type="SUPFAM" id="SSF63829">
    <property type="entry name" value="Calcium-dependent phosphotriesterase"/>
    <property type="match status" value="1"/>
</dbReference>
<evidence type="ECO:0000313" key="2">
    <source>
        <dbReference type="EMBL" id="PKF69701.1"/>
    </source>
</evidence>
<name>A0A2N0XAJ4_9CORY</name>
<dbReference type="Proteomes" id="UP000233249">
    <property type="component" value="Unassembled WGS sequence"/>
</dbReference>
<evidence type="ECO:0000256" key="1">
    <source>
        <dbReference type="SAM" id="SignalP"/>
    </source>
</evidence>
<dbReference type="InterPro" id="IPR015943">
    <property type="entry name" value="WD40/YVTN_repeat-like_dom_sf"/>
</dbReference>
<dbReference type="RefSeq" id="WP_101172720.1">
    <property type="nucleotide sequence ID" value="NZ_JAKRKB010000001.1"/>
</dbReference>
<feature type="chain" id="PRO_5038381421" description="Prolipoprotein LppL" evidence="1">
    <location>
        <begin position="28"/>
        <end position="348"/>
    </location>
</feature>
<sequence>MKTAKKAQHTASLASAALALACAAALAGCQSQDPSDLSEEMGDATAVASAPSVDPAGEVVPLPQELAEVTALERVGDVLAVRSGDTLAFGTVEDFRRGSIATAEASPECGELTAAGSSFLLACDREVRVYPAASPREAQTRPVDGRATAATLLSGGELVTVNDEDAEVVLHPAEGDPVRIGVASPSTQVLSLPLEGRPDAVVRTWAQDTTIQDVDWTNEREGGRLRVGLGVGRVAAGPDGLVLASDTTGDQLAVYTADEVVRLHQTVPVPDSPWAVAWDEDHRLAWVASTARNALTGWDISQGVPQRRHELNTVANATSMVALDDGTLVLASASGEGLQVIPDPTSST</sequence>
<dbReference type="AlphaFoldDB" id="A0A2N0XAJ4"/>
<reference evidence="2 3" key="1">
    <citation type="submission" date="2017-12" db="EMBL/GenBank/DDBJ databases">
        <title>Corynebacterium mastitidis 16-1433 Genome.</title>
        <authorList>
            <person name="Gulvik C.A."/>
        </authorList>
    </citation>
    <scope>NUCLEOTIDE SEQUENCE [LARGE SCALE GENOMIC DNA]</scope>
    <source>
        <strain evidence="2 3">16-1433</strain>
    </source>
</reference>
<dbReference type="OrthoDB" id="4422274at2"/>
<proteinExistence type="predicted"/>
<dbReference type="EMBL" id="PJAF01000001">
    <property type="protein sequence ID" value="PKF69701.1"/>
    <property type="molecule type" value="Genomic_DNA"/>
</dbReference>
<dbReference type="STRING" id="1121365.GCA_000375365_01661"/>
<feature type="signal peptide" evidence="1">
    <location>
        <begin position="1"/>
        <end position="27"/>
    </location>
</feature>
<dbReference type="Gene3D" id="2.130.10.10">
    <property type="entry name" value="YVTN repeat-like/Quinoprotein amine dehydrogenase"/>
    <property type="match status" value="1"/>
</dbReference>
<protein>
    <recommendedName>
        <fullName evidence="4">Prolipoprotein LppL</fullName>
    </recommendedName>
</protein>
<organism evidence="2 3">
    <name type="scientific">Corynebacterium mastitidis</name>
    <dbReference type="NCBI Taxonomy" id="161890"/>
    <lineage>
        <taxon>Bacteria</taxon>
        <taxon>Bacillati</taxon>
        <taxon>Actinomycetota</taxon>
        <taxon>Actinomycetes</taxon>
        <taxon>Mycobacteriales</taxon>
        <taxon>Corynebacteriaceae</taxon>
        <taxon>Corynebacterium</taxon>
    </lineage>
</organism>
<gene>
    <name evidence="2" type="ORF">CXB45_00630</name>
</gene>
<comment type="caution">
    <text evidence="2">The sequence shown here is derived from an EMBL/GenBank/DDBJ whole genome shotgun (WGS) entry which is preliminary data.</text>
</comment>
<keyword evidence="1" id="KW-0732">Signal</keyword>
<dbReference type="PROSITE" id="PS51257">
    <property type="entry name" value="PROKAR_LIPOPROTEIN"/>
    <property type="match status" value="1"/>
</dbReference>
<evidence type="ECO:0000313" key="3">
    <source>
        <dbReference type="Proteomes" id="UP000233249"/>
    </source>
</evidence>
<evidence type="ECO:0008006" key="4">
    <source>
        <dbReference type="Google" id="ProtNLM"/>
    </source>
</evidence>
<accession>A0A2N0XAJ4</accession>